<dbReference type="EMBL" id="CP003283">
    <property type="protein sequence ID" value="AFL98114.1"/>
    <property type="molecule type" value="Genomic_DNA"/>
</dbReference>
<evidence type="ECO:0000313" key="2">
    <source>
        <dbReference type="Proteomes" id="UP000006051"/>
    </source>
</evidence>
<proteinExistence type="predicted"/>
<dbReference type="GeneID" id="71570019"/>
<dbReference type="STRING" id="867902.Ornrh_1970"/>
<dbReference type="KEGG" id="orh:Ornrh_1970"/>
<evidence type="ECO:0008006" key="3">
    <source>
        <dbReference type="Google" id="ProtNLM"/>
    </source>
</evidence>
<protein>
    <recommendedName>
        <fullName evidence="3">DUF600 family protein</fullName>
    </recommendedName>
</protein>
<organism evidence="1 2">
    <name type="scientific">Ornithobacterium rhinotracheale (strain ATCC 51463 / DSM 15997 / CCUG 23171 / CIP 104009 / LMG 9086)</name>
    <dbReference type="NCBI Taxonomy" id="867902"/>
    <lineage>
        <taxon>Bacteria</taxon>
        <taxon>Pseudomonadati</taxon>
        <taxon>Bacteroidota</taxon>
        <taxon>Flavobacteriia</taxon>
        <taxon>Flavobacteriales</taxon>
        <taxon>Weeksellaceae</taxon>
        <taxon>Ornithobacterium</taxon>
    </lineage>
</organism>
<dbReference type="GeneID" id="97258570"/>
<evidence type="ECO:0000313" key="1">
    <source>
        <dbReference type="EMBL" id="AFL98114.1"/>
    </source>
</evidence>
<keyword evidence="2" id="KW-1185">Reference proteome</keyword>
<name>I4A2D0_ORNRL</name>
<reference evidence="1 2" key="1">
    <citation type="submission" date="2012-06" db="EMBL/GenBank/DDBJ databases">
        <title>The complete genome of Ornithobacterium rhinotracheale DSM 15997.</title>
        <authorList>
            <consortium name="US DOE Joint Genome Institute (JGI-PGF)"/>
            <person name="Lucas S."/>
            <person name="Copeland A."/>
            <person name="Lapidus A."/>
            <person name="Goodwin L."/>
            <person name="Pitluck S."/>
            <person name="Peters L."/>
            <person name="Mikhailova N."/>
            <person name="Teshima H."/>
            <person name="Kyrpides N."/>
            <person name="Mavromatis K."/>
            <person name="Pagani I."/>
            <person name="Ivanova N."/>
            <person name="Ovchinnikova G."/>
            <person name="Zeytun A."/>
            <person name="Detter J.C."/>
            <person name="Han C."/>
            <person name="Land M."/>
            <person name="Hauser L."/>
            <person name="Markowitz V."/>
            <person name="Cheng J.-F."/>
            <person name="Hugenholtz P."/>
            <person name="Woyke T."/>
            <person name="Wu D."/>
            <person name="Lang E."/>
            <person name="Kopitz M."/>
            <person name="Brambilla E."/>
            <person name="Klenk H.-P."/>
            <person name="Eisen J.A."/>
        </authorList>
    </citation>
    <scope>NUCLEOTIDE SEQUENCE [LARGE SCALE GENOMIC DNA]</scope>
    <source>
        <strain evidence="2">ATCC 51463 / DSM 15997 / CCUG 23171 / LMG 9086</strain>
    </source>
</reference>
<dbReference type="Proteomes" id="UP000006051">
    <property type="component" value="Chromosome"/>
</dbReference>
<dbReference type="AlphaFoldDB" id="I4A2D0"/>
<sequence>MMRQKEIFNSLVIGLIDDIPQGEQFEKAELNIMRLEGVVEFNSYIIDGENKKRTLEVSMGYKYAKLIHELYNITQNEPPVHTNWNRAKFTLFHDGKMQMEYIWDQELQDEVDGYNNDIKPNA</sequence>
<dbReference type="RefSeq" id="WP_014791636.1">
    <property type="nucleotide sequence ID" value="NC_018016.1"/>
</dbReference>
<dbReference type="HOGENOM" id="CLU_2117178_0_0_10"/>
<gene>
    <name evidence="1" type="ordered locus">Ornrh_1970</name>
</gene>
<accession>I4A2D0</accession>
<dbReference type="eggNOG" id="ENOG5033G1Z">
    <property type="taxonomic scope" value="Bacteria"/>
</dbReference>